<protein>
    <submittedName>
        <fullName evidence="1 3">HAD-superfamily phosphatase</fullName>
    </submittedName>
</protein>
<dbReference type="FunFam" id="3.40.50.1000:FF:000165">
    <property type="entry name" value="HAD superfamily phosphatase"/>
    <property type="match status" value="1"/>
</dbReference>
<organism evidence="1">
    <name type="scientific">Eremomyces bilateralis CBS 781.70</name>
    <dbReference type="NCBI Taxonomy" id="1392243"/>
    <lineage>
        <taxon>Eukaryota</taxon>
        <taxon>Fungi</taxon>
        <taxon>Dikarya</taxon>
        <taxon>Ascomycota</taxon>
        <taxon>Pezizomycotina</taxon>
        <taxon>Dothideomycetes</taxon>
        <taxon>Dothideomycetes incertae sedis</taxon>
        <taxon>Eremomycetales</taxon>
        <taxon>Eremomycetaceae</taxon>
        <taxon>Eremomyces</taxon>
    </lineage>
</organism>
<proteinExistence type="predicted"/>
<evidence type="ECO:0000313" key="1">
    <source>
        <dbReference type="EMBL" id="KAF1815529.1"/>
    </source>
</evidence>
<dbReference type="SUPFAM" id="SSF56784">
    <property type="entry name" value="HAD-like"/>
    <property type="match status" value="1"/>
</dbReference>
<reference evidence="3" key="3">
    <citation type="submission" date="2025-04" db="UniProtKB">
        <authorList>
            <consortium name="RefSeq"/>
        </authorList>
    </citation>
    <scope>IDENTIFICATION</scope>
    <source>
        <strain evidence="3">CBS 781.70</strain>
    </source>
</reference>
<sequence>MNLSGTFNAFRLLREPSICLPHHTIPTFEHLSLPLGADFARRAGQSKPSIKAVVLDKDNCFAIPHTNEIYPPYKAKFEELRKAYPGRRLLIVSNTAGTLSDPGNREAEELEKNTGVHVLRHAVKKPGCHQEVLDYFRKNPEAQVTSPAEIAVVGDRLLTDMMLANMMGSYGVYVRDGVTSERSIFSSMELRLSAFLQKRGVVAPHPVSDFE</sequence>
<evidence type="ECO:0000313" key="2">
    <source>
        <dbReference type="Proteomes" id="UP000504638"/>
    </source>
</evidence>
<dbReference type="Gene3D" id="3.40.50.1000">
    <property type="entry name" value="HAD superfamily/HAD-like"/>
    <property type="match status" value="1"/>
</dbReference>
<dbReference type="Proteomes" id="UP000504638">
    <property type="component" value="Unplaced"/>
</dbReference>
<accession>A0A6G1GCF0</accession>
<gene>
    <name evidence="1 3" type="ORF">P152DRAFT_188119</name>
</gene>
<dbReference type="InterPro" id="IPR023214">
    <property type="entry name" value="HAD_sf"/>
</dbReference>
<dbReference type="RefSeq" id="XP_033537160.1">
    <property type="nucleotide sequence ID" value="XM_033674239.1"/>
</dbReference>
<dbReference type="InterPro" id="IPR036412">
    <property type="entry name" value="HAD-like_sf"/>
</dbReference>
<dbReference type="AlphaFoldDB" id="A0A6G1GCF0"/>
<evidence type="ECO:0000313" key="3">
    <source>
        <dbReference type="RefSeq" id="XP_033537160.1"/>
    </source>
</evidence>
<reference evidence="1 3" key="1">
    <citation type="submission" date="2020-01" db="EMBL/GenBank/DDBJ databases">
        <authorList>
            <consortium name="DOE Joint Genome Institute"/>
            <person name="Haridas S."/>
            <person name="Albert R."/>
            <person name="Binder M."/>
            <person name="Bloem J."/>
            <person name="Labutti K."/>
            <person name="Salamov A."/>
            <person name="Andreopoulos B."/>
            <person name="Baker S.E."/>
            <person name="Barry K."/>
            <person name="Bills G."/>
            <person name="Bluhm B.H."/>
            <person name="Cannon C."/>
            <person name="Castanera R."/>
            <person name="Culley D.E."/>
            <person name="Daum C."/>
            <person name="Ezra D."/>
            <person name="Gonzalez J.B."/>
            <person name="Henrissat B."/>
            <person name="Kuo A."/>
            <person name="Liang C."/>
            <person name="Lipzen A."/>
            <person name="Lutzoni F."/>
            <person name="Magnuson J."/>
            <person name="Mondo S."/>
            <person name="Nolan M."/>
            <person name="Ohm R."/>
            <person name="Pangilinan J."/>
            <person name="Park H.-J."/>
            <person name="Ramirez L."/>
            <person name="Alfaro M."/>
            <person name="Sun H."/>
            <person name="Tritt A."/>
            <person name="Yoshinaga Y."/>
            <person name="Zwiers L.-H."/>
            <person name="Turgeon B.G."/>
            <person name="Goodwin S.B."/>
            <person name="Spatafora J.W."/>
            <person name="Crous P.W."/>
            <person name="Grigoriev I.V."/>
        </authorList>
    </citation>
    <scope>NUCLEOTIDE SEQUENCE</scope>
    <source>
        <strain evidence="1 3">CBS 781.70</strain>
    </source>
</reference>
<dbReference type="OrthoDB" id="198652at2759"/>
<dbReference type="InterPro" id="IPR010021">
    <property type="entry name" value="PGPP1/Gep4"/>
</dbReference>
<dbReference type="EMBL" id="ML975151">
    <property type="protein sequence ID" value="KAF1815529.1"/>
    <property type="molecule type" value="Genomic_DNA"/>
</dbReference>
<dbReference type="InterPro" id="IPR027706">
    <property type="entry name" value="PGP_Pase"/>
</dbReference>
<dbReference type="NCBIfam" id="TIGR01668">
    <property type="entry name" value="YqeG_hyp_ppase"/>
    <property type="match status" value="1"/>
</dbReference>
<reference evidence="3" key="2">
    <citation type="submission" date="2020-04" db="EMBL/GenBank/DDBJ databases">
        <authorList>
            <consortium name="NCBI Genome Project"/>
        </authorList>
    </citation>
    <scope>NUCLEOTIDE SEQUENCE</scope>
    <source>
        <strain evidence="3">CBS 781.70</strain>
    </source>
</reference>
<dbReference type="GeneID" id="54414809"/>
<dbReference type="Pfam" id="PF09419">
    <property type="entry name" value="PGP_phosphatase"/>
    <property type="match status" value="1"/>
</dbReference>
<keyword evidence="2" id="KW-1185">Reference proteome</keyword>
<name>A0A6G1GCF0_9PEZI</name>
<dbReference type="GO" id="GO:0008962">
    <property type="term" value="F:phosphatidylglycerophosphatase activity"/>
    <property type="evidence" value="ECO:0007669"/>
    <property type="project" value="InterPro"/>
</dbReference>